<dbReference type="OrthoDB" id="44467at2759"/>
<accession>A3LWW3</accession>
<keyword evidence="10 11" id="KW-0472">Membrane</keyword>
<evidence type="ECO:0000256" key="5">
    <source>
        <dbReference type="ARBA" id="ARBA00022448"/>
    </source>
</evidence>
<evidence type="ECO:0000256" key="12">
    <source>
        <dbReference type="RuleBase" id="RU000488"/>
    </source>
</evidence>
<evidence type="ECO:0000256" key="6">
    <source>
        <dbReference type="ARBA" id="ARBA00022692"/>
    </source>
</evidence>
<sequence>MATTSPQSGDSLLTALISGCTAAAVSGTLTYPLDFIKTQQQLNNHAYMNKWNIPGNYPGSIAQLYRGCSALVIGSVIKNATRLISYNWSSKFMAIDTYDSQGNSKTKTSPPRIVIAGAMSAFIETLWLIPFENIKIVMIQNQTLQNEITRSEKAKIPFDITGGRIKHHHQRRLSPGNLFTKQYISPHAYFSSELLAQYNGKHHSKFSHSASHNKLDALISKYNKNPTLTYLGTIKEMYQMKGVGAFTAGTFITFTRQMAISWVWLSTYNATRQLIDPHNSEQSWFGHKHTAIQSIGLHVLSSIAVIGFTQPLDVIKSHIQSKNGKAIYKDSLSTAYRLFVEQGPRSLFKGALPRGLKVLVSGGLTAAIYSYVEDIVNVAGGQTVFAS</sequence>
<dbReference type="RefSeq" id="XP_001385732.2">
    <property type="nucleotide sequence ID" value="XM_001385695.1"/>
</dbReference>
<dbReference type="GO" id="GO:0031966">
    <property type="term" value="C:mitochondrial membrane"/>
    <property type="evidence" value="ECO:0007669"/>
    <property type="project" value="UniProtKB-SubCell"/>
</dbReference>
<evidence type="ECO:0000256" key="8">
    <source>
        <dbReference type="ARBA" id="ARBA00022989"/>
    </source>
</evidence>
<keyword evidence="9" id="KW-0496">Mitochondrion</keyword>
<dbReference type="Pfam" id="PF00153">
    <property type="entry name" value="Mito_carr"/>
    <property type="match status" value="2"/>
</dbReference>
<feature type="repeat" description="Solcar" evidence="11">
    <location>
        <begin position="288"/>
        <end position="375"/>
    </location>
</feature>
<organism evidence="13 14">
    <name type="scientific">Scheffersomyces stipitis (strain ATCC 58785 / CBS 6054 / NBRC 10063 / NRRL Y-11545)</name>
    <name type="common">Yeast</name>
    <name type="synonym">Pichia stipitis</name>
    <dbReference type="NCBI Taxonomy" id="322104"/>
    <lineage>
        <taxon>Eukaryota</taxon>
        <taxon>Fungi</taxon>
        <taxon>Dikarya</taxon>
        <taxon>Ascomycota</taxon>
        <taxon>Saccharomycotina</taxon>
        <taxon>Pichiomycetes</taxon>
        <taxon>Debaryomycetaceae</taxon>
        <taxon>Scheffersomyces</taxon>
    </lineage>
</organism>
<name>A3LWW3_PICST</name>
<evidence type="ECO:0000256" key="11">
    <source>
        <dbReference type="PROSITE-ProRule" id="PRU00282"/>
    </source>
</evidence>
<dbReference type="GO" id="GO:0006843">
    <property type="term" value="P:mitochondrial citrate transmembrane transport"/>
    <property type="evidence" value="ECO:0007669"/>
    <property type="project" value="TreeGrafter"/>
</dbReference>
<dbReference type="GO" id="GO:0071913">
    <property type="term" value="F:citrate secondary active transmembrane transporter activity"/>
    <property type="evidence" value="ECO:0007669"/>
    <property type="project" value="TreeGrafter"/>
</dbReference>
<evidence type="ECO:0000256" key="10">
    <source>
        <dbReference type="ARBA" id="ARBA00023136"/>
    </source>
</evidence>
<keyword evidence="5 12" id="KW-0813">Transport</keyword>
<dbReference type="PANTHER" id="PTHR45788:SF5">
    <property type="entry name" value="AFR253WP"/>
    <property type="match status" value="1"/>
</dbReference>
<comment type="subcellular location">
    <subcellularLocation>
        <location evidence="2">Mitochondrion membrane</location>
        <topology evidence="2">Multi-pass membrane protein</topology>
    </subcellularLocation>
</comment>
<feature type="repeat" description="Solcar" evidence="11">
    <location>
        <begin position="10"/>
        <end position="92"/>
    </location>
</feature>
<dbReference type="KEGG" id="pic:PICST_62279"/>
<reference evidence="13 14" key="1">
    <citation type="journal article" date="2007" name="Nat. Biotechnol.">
        <title>Genome sequence of the lignocellulose-bioconverting and xylose-fermenting yeast Pichia stipitis.</title>
        <authorList>
            <person name="Jeffries T.W."/>
            <person name="Grigoriev I.V."/>
            <person name="Grimwood J."/>
            <person name="Laplaza J.M."/>
            <person name="Aerts A."/>
            <person name="Salamov A."/>
            <person name="Schmutz J."/>
            <person name="Lindquist E."/>
            <person name="Dehal P."/>
            <person name="Shapiro H."/>
            <person name="Jin Y.S."/>
            <person name="Passoth V."/>
            <person name="Richardson P.M."/>
        </authorList>
    </citation>
    <scope>NUCLEOTIDE SEQUENCE [LARGE SCALE GENOMIC DNA]</scope>
    <source>
        <strain evidence="14">ATCC 58785 / CBS 6054 / NBRC 10063 / NRRL Y-11545</strain>
    </source>
</reference>
<dbReference type="EMBL" id="CP000500">
    <property type="protein sequence ID" value="ABN67703.2"/>
    <property type="molecule type" value="Genomic_DNA"/>
</dbReference>
<dbReference type="Proteomes" id="UP000002258">
    <property type="component" value="Chromosome 6"/>
</dbReference>
<evidence type="ECO:0000313" key="14">
    <source>
        <dbReference type="Proteomes" id="UP000002258"/>
    </source>
</evidence>
<comment type="similarity">
    <text evidence="3 12">Belongs to the mitochondrial carrier (TC 2.A.29) family.</text>
</comment>
<dbReference type="HOGENOM" id="CLU_015166_5_1_1"/>
<dbReference type="PANTHER" id="PTHR45788">
    <property type="entry name" value="SUCCINATE/FUMARATE MITOCHONDRIAL TRANSPORTER-RELATED"/>
    <property type="match status" value="1"/>
</dbReference>
<dbReference type="GeneID" id="4840325"/>
<evidence type="ECO:0000256" key="2">
    <source>
        <dbReference type="ARBA" id="ARBA00004225"/>
    </source>
</evidence>
<evidence type="ECO:0000256" key="7">
    <source>
        <dbReference type="ARBA" id="ARBA00022737"/>
    </source>
</evidence>
<evidence type="ECO:0000256" key="3">
    <source>
        <dbReference type="ARBA" id="ARBA00006375"/>
    </source>
</evidence>
<keyword evidence="14" id="KW-1185">Reference proteome</keyword>
<dbReference type="eggNOG" id="KOG0756">
    <property type="taxonomic scope" value="Eukaryota"/>
</dbReference>
<dbReference type="PROSITE" id="PS50920">
    <property type="entry name" value="SOLCAR"/>
    <property type="match status" value="2"/>
</dbReference>
<dbReference type="InterPro" id="IPR023395">
    <property type="entry name" value="MCP_dom_sf"/>
</dbReference>
<dbReference type="AlphaFoldDB" id="A3LWW3"/>
<dbReference type="OMA" id="TRMQSKY"/>
<keyword evidence="7" id="KW-0677">Repeat</keyword>
<dbReference type="Gene3D" id="1.50.40.10">
    <property type="entry name" value="Mitochondrial carrier domain"/>
    <property type="match status" value="1"/>
</dbReference>
<keyword evidence="6 11" id="KW-0812">Transmembrane</keyword>
<evidence type="ECO:0000313" key="13">
    <source>
        <dbReference type="EMBL" id="ABN67703.2"/>
    </source>
</evidence>
<dbReference type="InterPro" id="IPR049563">
    <property type="entry name" value="TXTP-like"/>
</dbReference>
<protein>
    <recommendedName>
        <fullName evidence="4">Mitochondrial thiamine pyrophosphate carrier 1</fullName>
    </recommendedName>
</protein>
<comment type="function">
    <text evidence="1">Mitochondrial transporter that mediates uptake of thiamine pyrophosphate (ThPP) into mitochondria.</text>
</comment>
<dbReference type="STRING" id="322104.A3LWW3"/>
<evidence type="ECO:0000256" key="1">
    <source>
        <dbReference type="ARBA" id="ARBA00002238"/>
    </source>
</evidence>
<dbReference type="InParanoid" id="A3LWW3"/>
<gene>
    <name evidence="13" type="primary">YFL5</name>
    <name evidence="13" type="ORF">PICST_62279</name>
</gene>
<dbReference type="SUPFAM" id="SSF103506">
    <property type="entry name" value="Mitochondrial carrier"/>
    <property type="match status" value="1"/>
</dbReference>
<evidence type="ECO:0000256" key="4">
    <source>
        <dbReference type="ARBA" id="ARBA00021935"/>
    </source>
</evidence>
<evidence type="ECO:0000256" key="9">
    <source>
        <dbReference type="ARBA" id="ARBA00023128"/>
    </source>
</evidence>
<dbReference type="InterPro" id="IPR018108">
    <property type="entry name" value="MCP_transmembrane"/>
</dbReference>
<proteinExistence type="inferred from homology"/>
<keyword evidence="8" id="KW-1133">Transmembrane helix</keyword>